<accession>A0AAV9X2B1</accession>
<dbReference type="Pfam" id="PF10263">
    <property type="entry name" value="SprT-like"/>
    <property type="match status" value="1"/>
</dbReference>
<feature type="compositionally biased region" description="Acidic residues" evidence="1">
    <location>
        <begin position="150"/>
        <end position="168"/>
    </location>
</feature>
<feature type="compositionally biased region" description="Basic and acidic residues" evidence="1">
    <location>
        <begin position="139"/>
        <end position="149"/>
    </location>
</feature>
<gene>
    <name evidence="3" type="ORF">TWF694_002554</name>
</gene>
<dbReference type="Proteomes" id="UP001365542">
    <property type="component" value="Unassembled WGS sequence"/>
</dbReference>
<proteinExistence type="predicted"/>
<reference evidence="3 4" key="1">
    <citation type="submission" date="2019-10" db="EMBL/GenBank/DDBJ databases">
        <authorList>
            <person name="Palmer J.M."/>
        </authorList>
    </citation>
    <scope>NUCLEOTIDE SEQUENCE [LARGE SCALE GENOMIC DNA]</scope>
    <source>
        <strain evidence="3 4">TWF694</strain>
    </source>
</reference>
<evidence type="ECO:0000313" key="4">
    <source>
        <dbReference type="Proteomes" id="UP001365542"/>
    </source>
</evidence>
<evidence type="ECO:0000313" key="3">
    <source>
        <dbReference type="EMBL" id="KAK6533618.1"/>
    </source>
</evidence>
<dbReference type="GO" id="GO:0006950">
    <property type="term" value="P:response to stress"/>
    <property type="evidence" value="ECO:0007669"/>
    <property type="project" value="UniProtKB-ARBA"/>
</dbReference>
<dbReference type="GO" id="GO:0005634">
    <property type="term" value="C:nucleus"/>
    <property type="evidence" value="ECO:0007669"/>
    <property type="project" value="TreeGrafter"/>
</dbReference>
<dbReference type="PANTHER" id="PTHR23099:SF0">
    <property type="entry name" value="GERM CELL NUCLEAR ACIDIC PROTEIN"/>
    <property type="match status" value="1"/>
</dbReference>
<feature type="region of interest" description="Disordered" evidence="1">
    <location>
        <begin position="114"/>
        <end position="174"/>
    </location>
</feature>
<feature type="domain" description="SprT-like" evidence="2">
    <location>
        <begin position="344"/>
        <end position="510"/>
    </location>
</feature>
<keyword evidence="4" id="KW-1185">Reference proteome</keyword>
<dbReference type="AlphaFoldDB" id="A0AAV9X2B1"/>
<name>A0AAV9X2B1_9PEZI</name>
<feature type="region of interest" description="Disordered" evidence="1">
    <location>
        <begin position="287"/>
        <end position="319"/>
    </location>
</feature>
<dbReference type="PANTHER" id="PTHR23099">
    <property type="entry name" value="TRANSCRIPTIONAL REGULATOR"/>
    <property type="match status" value="1"/>
</dbReference>
<evidence type="ECO:0000259" key="2">
    <source>
        <dbReference type="SMART" id="SM00731"/>
    </source>
</evidence>
<dbReference type="EMBL" id="JAVHJO010000011">
    <property type="protein sequence ID" value="KAK6533618.1"/>
    <property type="molecule type" value="Genomic_DNA"/>
</dbReference>
<organism evidence="3 4">
    <name type="scientific">Orbilia ellipsospora</name>
    <dbReference type="NCBI Taxonomy" id="2528407"/>
    <lineage>
        <taxon>Eukaryota</taxon>
        <taxon>Fungi</taxon>
        <taxon>Dikarya</taxon>
        <taxon>Ascomycota</taxon>
        <taxon>Pezizomycotina</taxon>
        <taxon>Orbiliomycetes</taxon>
        <taxon>Orbiliales</taxon>
        <taxon>Orbiliaceae</taxon>
        <taxon>Orbilia</taxon>
    </lineage>
</organism>
<dbReference type="InterPro" id="IPR006640">
    <property type="entry name" value="SprT-like_domain"/>
</dbReference>
<sequence length="618" mass="69578">MVRLSTKQTTHDEWVEENGNAWSSEEEESLEQIQQVQDESHYFSCDGETSIVDDAAGESLNTILSDDQDTLPAEATNDVGGIEEMVASLSLSAVKDEDEDEDEEDEDDVIIGCRGRKMVLGTQQPSSKTKPRFSIAISDKSDIEETEEHKEDDETIQFEESEVLDEPAEQLKKENTHKPLRLSSATWLNQRTERKQELIFNDIDLTQIAETPKRSPQKRPSILSIKATKSNSTLNEQFLDDIDALSRGMGDLAVDDDHLISFTPHKFKRPPKIFKRTASSSIFDFSDSEAENSDSQNTLNIPKTPATMPRAKPKTKSLAPKTVEKLKRKSFEDSKDQFAKDYLKELDETVNNGEIGKLTAQTGGIQLVWTNAKQTTAGTCQVRRYSTGEDNLSAYFACTITLEVKVCDDFDRVRDTLAHEYSHACVDILELDRRQLKNEGPHGKSFKTWAKKVGKAMGIPVPTTCHDMVINYKFEYQCPSCGHIYKAHSRKKEWTTTKGCEGCKVPLVQIKPVPRTVKKDTVNGLTEYQKFQKETFARLKREQPPGTPFNLVATNKQVNQLWKEKKAKDEAFGKPSLREKLEAARESTSKGVLLVESESSQASSDDLQEFGKLVITID</sequence>
<evidence type="ECO:0000256" key="1">
    <source>
        <dbReference type="SAM" id="MobiDB-lite"/>
    </source>
</evidence>
<dbReference type="SMART" id="SM00731">
    <property type="entry name" value="SprT"/>
    <property type="match status" value="1"/>
</dbReference>
<protein>
    <recommendedName>
        <fullName evidence="2">SprT-like domain-containing protein</fullName>
    </recommendedName>
</protein>
<feature type="region of interest" description="Disordered" evidence="1">
    <location>
        <begin position="1"/>
        <end position="35"/>
    </location>
</feature>
<comment type="caution">
    <text evidence="3">The sequence shown here is derived from an EMBL/GenBank/DDBJ whole genome shotgun (WGS) entry which is preliminary data.</text>
</comment>